<dbReference type="EMBL" id="SMKU01000219">
    <property type="protein sequence ID" value="TDD75798.1"/>
    <property type="molecule type" value="Genomic_DNA"/>
</dbReference>
<reference evidence="1 2" key="1">
    <citation type="submission" date="2019-03" db="EMBL/GenBank/DDBJ databases">
        <title>Draft genome sequences of novel Actinobacteria.</title>
        <authorList>
            <person name="Sahin N."/>
            <person name="Ay H."/>
            <person name="Saygin H."/>
        </authorList>
    </citation>
    <scope>NUCLEOTIDE SEQUENCE [LARGE SCALE GENOMIC DNA]</scope>
    <source>
        <strain evidence="1 2">H3C3</strain>
    </source>
</reference>
<comment type="caution">
    <text evidence="1">The sequence shown here is derived from an EMBL/GenBank/DDBJ whole genome shotgun (WGS) entry which is preliminary data.</text>
</comment>
<sequence>MATGREGRRHYAEIDADRHVTAYGSSTDVAVRRAAAQLGITGTALISVDATGAERTIPLPA</sequence>
<protein>
    <submittedName>
        <fullName evidence="1">Uncharacterized protein</fullName>
    </submittedName>
</protein>
<accession>A0A4R5ARN7</accession>
<dbReference type="AlphaFoldDB" id="A0A4R5ARN7"/>
<dbReference type="RefSeq" id="WP_131899657.1">
    <property type="nucleotide sequence ID" value="NZ_SMKU01000219.1"/>
</dbReference>
<dbReference type="Proteomes" id="UP000294513">
    <property type="component" value="Unassembled WGS sequence"/>
</dbReference>
<evidence type="ECO:0000313" key="1">
    <source>
        <dbReference type="EMBL" id="TDD75798.1"/>
    </source>
</evidence>
<organism evidence="1 2">
    <name type="scientific">Actinomadura rubrisoli</name>
    <dbReference type="NCBI Taxonomy" id="2530368"/>
    <lineage>
        <taxon>Bacteria</taxon>
        <taxon>Bacillati</taxon>
        <taxon>Actinomycetota</taxon>
        <taxon>Actinomycetes</taxon>
        <taxon>Streptosporangiales</taxon>
        <taxon>Thermomonosporaceae</taxon>
        <taxon>Actinomadura</taxon>
    </lineage>
</organism>
<gene>
    <name evidence="1" type="ORF">E1298_31290</name>
</gene>
<evidence type="ECO:0000313" key="2">
    <source>
        <dbReference type="Proteomes" id="UP000294513"/>
    </source>
</evidence>
<name>A0A4R5ARN7_9ACTN</name>
<keyword evidence="2" id="KW-1185">Reference proteome</keyword>
<proteinExistence type="predicted"/>